<keyword evidence="2" id="KW-1185">Reference proteome</keyword>
<dbReference type="EMBL" id="FO818640">
    <property type="protein sequence ID" value="CDM96582.1"/>
    <property type="molecule type" value="Genomic_DNA"/>
</dbReference>
<evidence type="ECO:0000313" key="2">
    <source>
        <dbReference type="Proteomes" id="UP000032946"/>
    </source>
</evidence>
<evidence type="ECO:0000313" key="1">
    <source>
        <dbReference type="EMBL" id="CDM96582.1"/>
    </source>
</evidence>
<protein>
    <submittedName>
        <fullName evidence="1">Uncharacterized protein</fullName>
    </submittedName>
</protein>
<gene>
    <name evidence="1" type="ORF">ARTHRO_40991</name>
</gene>
<reference evidence="1 2" key="1">
    <citation type="submission" date="2014-02" db="EMBL/GenBank/DDBJ databases">
        <authorList>
            <person name="Genoscope - CEA"/>
        </authorList>
    </citation>
    <scope>NUCLEOTIDE SEQUENCE [LARGE SCALE GENOMIC DNA]</scope>
    <source>
        <strain evidence="1 2">PCC 8005</strain>
    </source>
</reference>
<sequence>MVIYGAETPKICANSLPVFKRESTSLGDGWRDDGGEGFDNLFDNLPAGDAGGGGAEARSLAFESI</sequence>
<proteinExistence type="predicted"/>
<dbReference type="Proteomes" id="UP000032946">
    <property type="component" value="Chromosome"/>
</dbReference>
<accession>A0A9P1KJA6</accession>
<dbReference type="AlphaFoldDB" id="A0A9P1KJA6"/>
<organism evidence="1 2">
    <name type="scientific">Limnospira indica PCC 8005</name>
    <dbReference type="NCBI Taxonomy" id="376219"/>
    <lineage>
        <taxon>Bacteria</taxon>
        <taxon>Bacillati</taxon>
        <taxon>Cyanobacteriota</taxon>
        <taxon>Cyanophyceae</taxon>
        <taxon>Oscillatoriophycideae</taxon>
        <taxon>Oscillatoriales</taxon>
        <taxon>Sirenicapillariaceae</taxon>
        <taxon>Limnospira</taxon>
    </lineage>
</organism>
<name>A0A9P1KJA6_9CYAN</name>